<dbReference type="Gene3D" id="3.40.50.720">
    <property type="entry name" value="NAD(P)-binding Rossmann-like Domain"/>
    <property type="match status" value="1"/>
</dbReference>
<gene>
    <name evidence="2" type="ORF">KCH_70110</name>
</gene>
<sequence>MSTATVYAHRFDAPNDETTGLIGGSEPDVPAYWEYSVRIGRNWEAAQQEAVTPATRKVALRTAMVLSPDRGGVFDILSWLPRLGLGGSVGGGRQYVSWIHEHDFVRAVRFLVDREDVSGPVNLAAPKPLPQGELARELRRAHRMPLGLPATRWMAEIGAFALRTDTELLLKSRRVVPGRLLADGFSFAYPEFADAAHELVTRRRAGAAR</sequence>
<dbReference type="PATRIC" id="fig|1348663.4.peg.6784"/>
<dbReference type="EMBL" id="JNBY01000149">
    <property type="protein sequence ID" value="KDN81200.1"/>
    <property type="molecule type" value="Genomic_DNA"/>
</dbReference>
<dbReference type="eggNOG" id="COG1090">
    <property type="taxonomic scope" value="Bacteria"/>
</dbReference>
<dbReference type="PANTHER" id="PTHR11092">
    <property type="entry name" value="SUGAR NUCLEOTIDE EPIMERASE RELATED"/>
    <property type="match status" value="1"/>
</dbReference>
<name>A0A066YTH8_9ACTN</name>
<feature type="domain" description="DUF1731" evidence="1">
    <location>
        <begin position="163"/>
        <end position="198"/>
    </location>
</feature>
<dbReference type="Pfam" id="PF08338">
    <property type="entry name" value="DUF1731"/>
    <property type="match status" value="1"/>
</dbReference>
<dbReference type="SUPFAM" id="SSF51735">
    <property type="entry name" value="NAD(P)-binding Rossmann-fold domains"/>
    <property type="match status" value="1"/>
</dbReference>
<proteinExistence type="predicted"/>
<reference evidence="2 3" key="1">
    <citation type="submission" date="2014-05" db="EMBL/GenBank/DDBJ databases">
        <title>Draft Genome Sequence of Kitasatospora cheerisanensis KCTC 2395.</title>
        <authorList>
            <person name="Nam D.H."/>
        </authorList>
    </citation>
    <scope>NUCLEOTIDE SEQUENCE [LARGE SCALE GENOMIC DNA]</scope>
    <source>
        <strain evidence="2 3">KCTC 2395</strain>
    </source>
</reference>
<dbReference type="InterPro" id="IPR013549">
    <property type="entry name" value="DUF1731"/>
</dbReference>
<evidence type="ECO:0000313" key="2">
    <source>
        <dbReference type="EMBL" id="KDN81200.1"/>
    </source>
</evidence>
<evidence type="ECO:0000259" key="1">
    <source>
        <dbReference type="Pfam" id="PF08338"/>
    </source>
</evidence>
<evidence type="ECO:0000313" key="3">
    <source>
        <dbReference type="Proteomes" id="UP000027178"/>
    </source>
</evidence>
<dbReference type="Proteomes" id="UP000027178">
    <property type="component" value="Unassembled WGS sequence"/>
</dbReference>
<keyword evidence="3" id="KW-1185">Reference proteome</keyword>
<dbReference type="InterPro" id="IPR036291">
    <property type="entry name" value="NAD(P)-bd_dom_sf"/>
</dbReference>
<accession>A0A066YTH8</accession>
<organism evidence="2 3">
    <name type="scientific">Kitasatospora cheerisanensis KCTC 2395</name>
    <dbReference type="NCBI Taxonomy" id="1348663"/>
    <lineage>
        <taxon>Bacteria</taxon>
        <taxon>Bacillati</taxon>
        <taxon>Actinomycetota</taxon>
        <taxon>Actinomycetes</taxon>
        <taxon>Kitasatosporales</taxon>
        <taxon>Streptomycetaceae</taxon>
        <taxon>Kitasatospora</taxon>
    </lineage>
</organism>
<dbReference type="AlphaFoldDB" id="A0A066YTH8"/>
<comment type="caution">
    <text evidence="2">The sequence shown here is derived from an EMBL/GenBank/DDBJ whole genome shotgun (WGS) entry which is preliminary data.</text>
</comment>
<protein>
    <submittedName>
        <fullName evidence="2">NAD-dependent epimerase</fullName>
    </submittedName>
</protein>
<dbReference type="HOGENOM" id="CLU_1314034_0_0_11"/>
<dbReference type="PANTHER" id="PTHR11092:SF0">
    <property type="entry name" value="EPIMERASE FAMILY PROTEIN SDR39U1"/>
    <property type="match status" value="1"/>
</dbReference>